<keyword evidence="1" id="KW-0732">Signal</keyword>
<evidence type="ECO:0000313" key="6">
    <source>
        <dbReference type="Proteomes" id="UP000295506"/>
    </source>
</evidence>
<dbReference type="PANTHER" id="PTHR43031">
    <property type="entry name" value="FAD-DEPENDENT OXIDOREDUCTASE"/>
    <property type="match status" value="1"/>
</dbReference>
<dbReference type="SMART" id="SM00450">
    <property type="entry name" value="RHOD"/>
    <property type="match status" value="2"/>
</dbReference>
<gene>
    <name evidence="3" type="ORF">AWY79_06160</name>
    <name evidence="4" type="ORF">EDC59_101104</name>
</gene>
<evidence type="ECO:0000313" key="5">
    <source>
        <dbReference type="Proteomes" id="UP000055611"/>
    </source>
</evidence>
<dbReference type="EMBL" id="SOBK01000001">
    <property type="protein sequence ID" value="TDT91706.1"/>
    <property type="molecule type" value="Genomic_DNA"/>
</dbReference>
<evidence type="ECO:0000259" key="2">
    <source>
        <dbReference type="PROSITE" id="PS50206"/>
    </source>
</evidence>
<dbReference type="PROSITE" id="PS50206">
    <property type="entry name" value="RHODANESE_3"/>
    <property type="match status" value="2"/>
</dbReference>
<dbReference type="Gene3D" id="3.40.250.10">
    <property type="entry name" value="Rhodanese-like domain"/>
    <property type="match status" value="1"/>
</dbReference>
<organism evidence="4 6">
    <name type="scientific">Pseudodesulfovibrio indicus</name>
    <dbReference type="NCBI Taxonomy" id="1716143"/>
    <lineage>
        <taxon>Bacteria</taxon>
        <taxon>Pseudomonadati</taxon>
        <taxon>Thermodesulfobacteriota</taxon>
        <taxon>Desulfovibrionia</taxon>
        <taxon>Desulfovibrionales</taxon>
        <taxon>Desulfovibrionaceae</taxon>
    </lineage>
</organism>
<dbReference type="InterPro" id="IPR036873">
    <property type="entry name" value="Rhodanese-like_dom_sf"/>
</dbReference>
<dbReference type="EMBL" id="CP014206">
    <property type="protein sequence ID" value="AMK10722.1"/>
    <property type="molecule type" value="Genomic_DNA"/>
</dbReference>
<dbReference type="Proteomes" id="UP000055611">
    <property type="component" value="Chromosome"/>
</dbReference>
<reference evidence="3 5" key="1">
    <citation type="journal article" date="2016" name="Front. Microbiol.">
        <title>Genome Sequence of the Piezophilic, Mesophilic Sulfate-Reducing Bacterium Desulfovibrio indicus J2T.</title>
        <authorList>
            <person name="Cao J."/>
            <person name="Maignien L."/>
            <person name="Shao Z."/>
            <person name="Alain K."/>
            <person name="Jebbar M."/>
        </authorList>
    </citation>
    <scope>NUCLEOTIDE SEQUENCE [LARGE SCALE GENOMIC DNA]</scope>
    <source>
        <strain evidence="3 5">J2</strain>
    </source>
</reference>
<protein>
    <submittedName>
        <fullName evidence="3 4">Sulfurtransferase</fullName>
    </submittedName>
</protein>
<proteinExistence type="predicted"/>
<feature type="chain" id="PRO_5044548137" evidence="1">
    <location>
        <begin position="24"/>
        <end position="387"/>
    </location>
</feature>
<evidence type="ECO:0000256" key="1">
    <source>
        <dbReference type="SAM" id="SignalP"/>
    </source>
</evidence>
<accession>A0A126QL85</accession>
<dbReference type="InterPro" id="IPR050229">
    <property type="entry name" value="GlpE_sulfurtransferase"/>
</dbReference>
<dbReference type="Pfam" id="PF00581">
    <property type="entry name" value="Rhodanese"/>
    <property type="match status" value="1"/>
</dbReference>
<dbReference type="AlphaFoldDB" id="A0A126QL85"/>
<dbReference type="CDD" id="cd00158">
    <property type="entry name" value="RHOD"/>
    <property type="match status" value="2"/>
</dbReference>
<dbReference type="KEGG" id="dej:AWY79_06160"/>
<evidence type="ECO:0000313" key="4">
    <source>
        <dbReference type="EMBL" id="TDT91706.1"/>
    </source>
</evidence>
<feature type="domain" description="Rhodanese" evidence="2">
    <location>
        <begin position="52"/>
        <end position="147"/>
    </location>
</feature>
<keyword evidence="5" id="KW-1185">Reference proteome</keyword>
<dbReference type="PANTHER" id="PTHR43031:SF1">
    <property type="entry name" value="PYRIDINE NUCLEOTIDE-DISULPHIDE OXIDOREDUCTASE"/>
    <property type="match status" value="1"/>
</dbReference>
<sequence length="387" mass="43877">MTRSAAPLLALLLALLVFPPAGGSPARAQDDFPLRPYYPEVPWITTERLMADYDAAVVVDIRSRFEYEVAHINKAVLLPLTEEDFSQKLEYLRPKQASEPMVFYCNGHSCAKSYQAAQIALSQAFENVFVYDGGIFDWIKAAPERATLMGETPAREDRVISKTTLNRRLISYQEFAEEAARPGTVVIDIRDPFQRDVVPRLPDIRAIPLDPLLDLVTSRIWTEKRLLFFDAVGKQVLWLQYFLESYDYFDYAFLDGGIRPIAGDPALVKPVIEVDRTVASDQARLLELTADQRLDNADRKVVSYLLANIKFDNYVVIDMGKVSEDTGMTETILLKSMRKLTEDGYAVHSVMQGMLIVQVDPRLAWKGETGDPLWKDKVEEFDRVIGK</sequence>
<name>A0A126QL85_9BACT</name>
<evidence type="ECO:0000313" key="3">
    <source>
        <dbReference type="EMBL" id="AMK10722.1"/>
    </source>
</evidence>
<feature type="signal peptide" evidence="1">
    <location>
        <begin position="1"/>
        <end position="23"/>
    </location>
</feature>
<dbReference type="OrthoDB" id="9789348at2"/>
<dbReference type="RefSeq" id="WP_066801658.1">
    <property type="nucleotide sequence ID" value="NZ_CP014206.1"/>
</dbReference>
<reference evidence="4 6" key="2">
    <citation type="submission" date="2019-03" db="EMBL/GenBank/DDBJ databases">
        <title>Genomic Encyclopedia of Type Strains, Phase IV (KMG-IV): sequencing the most valuable type-strain genomes for metagenomic binning, comparative biology and taxonomic classification.</title>
        <authorList>
            <person name="Goeker M."/>
        </authorList>
    </citation>
    <scope>NUCLEOTIDE SEQUENCE [LARGE SCALE GENOMIC DNA]</scope>
    <source>
        <strain evidence="4 6">DSM 101483</strain>
    </source>
</reference>
<dbReference type="Proteomes" id="UP000295506">
    <property type="component" value="Unassembled WGS sequence"/>
</dbReference>
<feature type="domain" description="Rhodanese" evidence="2">
    <location>
        <begin position="180"/>
        <end position="269"/>
    </location>
</feature>
<dbReference type="SUPFAM" id="SSF52821">
    <property type="entry name" value="Rhodanese/Cell cycle control phosphatase"/>
    <property type="match status" value="2"/>
</dbReference>
<dbReference type="InterPro" id="IPR001763">
    <property type="entry name" value="Rhodanese-like_dom"/>
</dbReference>